<feature type="chain" id="PRO_5025042046" description="ribonuclease T1" evidence="9">
    <location>
        <begin position="26"/>
        <end position="189"/>
    </location>
</feature>
<dbReference type="InterPro" id="IPR000026">
    <property type="entry name" value="N1-like"/>
</dbReference>
<dbReference type="GO" id="GO:0046589">
    <property type="term" value="F:ribonuclease T1 activity"/>
    <property type="evidence" value="ECO:0007669"/>
    <property type="project" value="UniProtKB-EC"/>
</dbReference>
<dbReference type="PANTHER" id="PTHR42104:SF1">
    <property type="entry name" value="EXTRACELLULAR GUANYL-SPECIFIC RIBONUCLEASE RNTA (AFU_ORTHOLOGUE AFUA_4G03230)"/>
    <property type="match status" value="1"/>
</dbReference>
<evidence type="ECO:0000256" key="1">
    <source>
        <dbReference type="ARBA" id="ARBA00009006"/>
    </source>
</evidence>
<keyword evidence="9" id="KW-0732">Signal</keyword>
<dbReference type="Gene3D" id="3.10.450.30">
    <property type="entry name" value="Microbial ribonucleases"/>
    <property type="match status" value="1"/>
</dbReference>
<protein>
    <recommendedName>
        <fullName evidence="2">ribonuclease T1</fullName>
        <ecNumber evidence="2">4.6.1.24</ecNumber>
    </recommendedName>
</protein>
<keyword evidence="11" id="KW-1185">Reference proteome</keyword>
<dbReference type="Pfam" id="PF00545">
    <property type="entry name" value="Ribonuclease"/>
    <property type="match status" value="1"/>
</dbReference>
<evidence type="ECO:0000256" key="4">
    <source>
        <dbReference type="ARBA" id="ARBA00022759"/>
    </source>
</evidence>
<organism evidence="10 11">
    <name type="scientific">Aspergillus tamarii</name>
    <dbReference type="NCBI Taxonomy" id="41984"/>
    <lineage>
        <taxon>Eukaryota</taxon>
        <taxon>Fungi</taxon>
        <taxon>Dikarya</taxon>
        <taxon>Ascomycota</taxon>
        <taxon>Pezizomycotina</taxon>
        <taxon>Eurotiomycetes</taxon>
        <taxon>Eurotiomycetidae</taxon>
        <taxon>Eurotiales</taxon>
        <taxon>Aspergillaceae</taxon>
        <taxon>Aspergillus</taxon>
        <taxon>Aspergillus subgen. Circumdati</taxon>
    </lineage>
</organism>
<evidence type="ECO:0000256" key="9">
    <source>
        <dbReference type="SAM" id="SignalP"/>
    </source>
</evidence>
<feature type="signal peptide" evidence="9">
    <location>
        <begin position="1"/>
        <end position="25"/>
    </location>
</feature>
<dbReference type="AlphaFoldDB" id="A0A5N6V3I4"/>
<evidence type="ECO:0000256" key="2">
    <source>
        <dbReference type="ARBA" id="ARBA00012549"/>
    </source>
</evidence>
<name>A0A5N6V3I4_ASPTM</name>
<dbReference type="SUPFAM" id="SSF53933">
    <property type="entry name" value="Microbial ribonucleases"/>
    <property type="match status" value="1"/>
</dbReference>
<dbReference type="InterPro" id="IPR016191">
    <property type="entry name" value="Ribonuclease/ribotoxin"/>
</dbReference>
<keyword evidence="4" id="KW-0255">Endonuclease</keyword>
<dbReference type="EC" id="4.6.1.24" evidence="2"/>
<evidence type="ECO:0000256" key="8">
    <source>
        <dbReference type="ARBA" id="ARBA00034015"/>
    </source>
</evidence>
<keyword evidence="5" id="KW-0378">Hydrolase</keyword>
<dbReference type="EMBL" id="ML738600">
    <property type="protein sequence ID" value="KAE8165414.1"/>
    <property type="molecule type" value="Genomic_DNA"/>
</dbReference>
<comment type="catalytic activity">
    <reaction evidence="8">
        <text>[RNA] containing guanosine + H2O = an [RNA fragment]-3'-guanosine-3'-phosphate + a 5'-hydroxy-ribonucleotide-3'-[RNA fragment].</text>
        <dbReference type="EC" id="4.6.1.24"/>
    </reaction>
</comment>
<proteinExistence type="inferred from homology"/>
<evidence type="ECO:0000256" key="7">
    <source>
        <dbReference type="ARBA" id="ARBA00023239"/>
    </source>
</evidence>
<evidence type="ECO:0000256" key="6">
    <source>
        <dbReference type="ARBA" id="ARBA00023157"/>
    </source>
</evidence>
<evidence type="ECO:0000313" key="11">
    <source>
        <dbReference type="Proteomes" id="UP000326950"/>
    </source>
</evidence>
<keyword evidence="6" id="KW-1015">Disulfide bond</keyword>
<sequence>MPSFFKTFTLNVLLAGVLVVQIASAHPLTDTNGRNLIAGDGIDSDFSVVGDFEKRGKKHPKLSTADFPSKGYACPKTDKYPEITTYTSGQLTKAYAKAAKYANGGTTLGTKRYPHSFANYDGLPFPCGSKTMEFVLDKKNPGTVYSGGEVKELPDRLIFEYAVKGETAKAQFCGVIRHEGDGFVNCPAV</sequence>
<dbReference type="OrthoDB" id="5425539at2759"/>
<evidence type="ECO:0000256" key="3">
    <source>
        <dbReference type="ARBA" id="ARBA00022722"/>
    </source>
</evidence>
<gene>
    <name evidence="10" type="ORF">BDV40DRAFT_297443</name>
</gene>
<dbReference type="GO" id="GO:0016787">
    <property type="term" value="F:hydrolase activity"/>
    <property type="evidence" value="ECO:0007669"/>
    <property type="project" value="UniProtKB-KW"/>
</dbReference>
<dbReference type="Proteomes" id="UP000326950">
    <property type="component" value="Unassembled WGS sequence"/>
</dbReference>
<dbReference type="GO" id="GO:0003723">
    <property type="term" value="F:RNA binding"/>
    <property type="evidence" value="ECO:0007669"/>
    <property type="project" value="InterPro"/>
</dbReference>
<keyword evidence="3" id="KW-0540">Nuclease</keyword>
<accession>A0A5N6V3I4</accession>
<evidence type="ECO:0000313" key="10">
    <source>
        <dbReference type="EMBL" id="KAE8165414.1"/>
    </source>
</evidence>
<evidence type="ECO:0000256" key="5">
    <source>
        <dbReference type="ARBA" id="ARBA00022801"/>
    </source>
</evidence>
<keyword evidence="7" id="KW-0456">Lyase</keyword>
<comment type="similarity">
    <text evidence="1">Belongs to the ribonuclease N1/T1 family.</text>
</comment>
<dbReference type="PANTHER" id="PTHR42104">
    <property type="entry name" value="EXTRACELLULAR GUANYL-SPECIFIC RIBONUCLEASE RNTA (AFU_ORTHOLOGUE AFUA_4G03230)"/>
    <property type="match status" value="1"/>
</dbReference>
<reference evidence="10 11" key="1">
    <citation type="submission" date="2019-04" db="EMBL/GenBank/DDBJ databases">
        <title>Friends and foes A comparative genomics study of 23 Aspergillus species from section Flavi.</title>
        <authorList>
            <consortium name="DOE Joint Genome Institute"/>
            <person name="Kjaerbolling I."/>
            <person name="Vesth T."/>
            <person name="Frisvad J.C."/>
            <person name="Nybo J.L."/>
            <person name="Theobald S."/>
            <person name="Kildgaard S."/>
            <person name="Isbrandt T."/>
            <person name="Kuo A."/>
            <person name="Sato A."/>
            <person name="Lyhne E.K."/>
            <person name="Kogle M.E."/>
            <person name="Wiebenga A."/>
            <person name="Kun R.S."/>
            <person name="Lubbers R.J."/>
            <person name="Makela M.R."/>
            <person name="Barry K."/>
            <person name="Chovatia M."/>
            <person name="Clum A."/>
            <person name="Daum C."/>
            <person name="Haridas S."/>
            <person name="He G."/>
            <person name="LaButti K."/>
            <person name="Lipzen A."/>
            <person name="Mondo S."/>
            <person name="Riley R."/>
            <person name="Salamov A."/>
            <person name="Simmons B.A."/>
            <person name="Magnuson J.K."/>
            <person name="Henrissat B."/>
            <person name="Mortensen U.H."/>
            <person name="Larsen T.O."/>
            <person name="Devries R.P."/>
            <person name="Grigoriev I.V."/>
            <person name="Machida M."/>
            <person name="Baker S.E."/>
            <person name="Andersen M.R."/>
        </authorList>
    </citation>
    <scope>NUCLEOTIDE SEQUENCE [LARGE SCALE GENOMIC DNA]</scope>
    <source>
        <strain evidence="10 11">CBS 117626</strain>
    </source>
</reference>